<protein>
    <submittedName>
        <fullName evidence="1">Aa trans domain-containing protein</fullName>
    </submittedName>
</protein>
<proteinExistence type="predicted"/>
<name>A0ABD1RQ93_9LAMI</name>
<dbReference type="AlphaFoldDB" id="A0ABD1RQ93"/>
<dbReference type="EMBL" id="JBFOLK010000008">
    <property type="protein sequence ID" value="KAL2490578.1"/>
    <property type="molecule type" value="Genomic_DNA"/>
</dbReference>
<keyword evidence="2" id="KW-1185">Reference proteome</keyword>
<evidence type="ECO:0000313" key="2">
    <source>
        <dbReference type="Proteomes" id="UP001604336"/>
    </source>
</evidence>
<sequence length="112" mass="12205">MVNVQVDTTISSLKLATKSEHRNLQVITVDLETSVEHEEANPADAWLPITESRKGNAFTSASHLLCSGIGIQALALPIAFLPLGWQVSTQLSHHFSINHSFIHSCVDTYPLG</sequence>
<gene>
    <name evidence="1" type="ORF">Adt_26206</name>
</gene>
<accession>A0ABD1RQ93</accession>
<reference evidence="2" key="1">
    <citation type="submission" date="2024-07" db="EMBL/GenBank/DDBJ databases">
        <title>Two chromosome-level genome assemblies of Korean endemic species Abeliophyllum distichum and Forsythia ovata (Oleaceae).</title>
        <authorList>
            <person name="Jang H."/>
        </authorList>
    </citation>
    <scope>NUCLEOTIDE SEQUENCE [LARGE SCALE GENOMIC DNA]</scope>
</reference>
<comment type="caution">
    <text evidence="1">The sequence shown here is derived from an EMBL/GenBank/DDBJ whole genome shotgun (WGS) entry which is preliminary data.</text>
</comment>
<evidence type="ECO:0000313" key="1">
    <source>
        <dbReference type="EMBL" id="KAL2490578.1"/>
    </source>
</evidence>
<dbReference type="Proteomes" id="UP001604336">
    <property type="component" value="Unassembled WGS sequence"/>
</dbReference>
<organism evidence="1 2">
    <name type="scientific">Abeliophyllum distichum</name>
    <dbReference type="NCBI Taxonomy" id="126358"/>
    <lineage>
        <taxon>Eukaryota</taxon>
        <taxon>Viridiplantae</taxon>
        <taxon>Streptophyta</taxon>
        <taxon>Embryophyta</taxon>
        <taxon>Tracheophyta</taxon>
        <taxon>Spermatophyta</taxon>
        <taxon>Magnoliopsida</taxon>
        <taxon>eudicotyledons</taxon>
        <taxon>Gunneridae</taxon>
        <taxon>Pentapetalae</taxon>
        <taxon>asterids</taxon>
        <taxon>lamiids</taxon>
        <taxon>Lamiales</taxon>
        <taxon>Oleaceae</taxon>
        <taxon>Forsythieae</taxon>
        <taxon>Abeliophyllum</taxon>
    </lineage>
</organism>